<accession>K1QXV5</accession>
<sequence length="173" mass="20523">MKRRVENDIRRLEEIVSPKCKEKALYFETQLSNLDGTYEKLTAEITRHGEQWHREIDIVINKMKTETSVIKEKHRDKLQEHLDEIKQQQDLMKKALLALRDIKKSNEMSKTIEYMPTIRIFSMALYKVNVTPPTFKSVTIDREQLLTLFGHITPMSIMEPSLPLLFHYKELVH</sequence>
<organism evidence="1">
    <name type="scientific">Magallana gigas</name>
    <name type="common">Pacific oyster</name>
    <name type="synonym">Crassostrea gigas</name>
    <dbReference type="NCBI Taxonomy" id="29159"/>
    <lineage>
        <taxon>Eukaryota</taxon>
        <taxon>Metazoa</taxon>
        <taxon>Spiralia</taxon>
        <taxon>Lophotrochozoa</taxon>
        <taxon>Mollusca</taxon>
        <taxon>Bivalvia</taxon>
        <taxon>Autobranchia</taxon>
        <taxon>Pteriomorphia</taxon>
        <taxon>Ostreida</taxon>
        <taxon>Ostreoidea</taxon>
        <taxon>Ostreidae</taxon>
        <taxon>Magallana</taxon>
    </lineage>
</organism>
<name>K1QXV5_MAGGI</name>
<protein>
    <submittedName>
        <fullName evidence="1">Uncharacterized protein</fullName>
    </submittedName>
</protein>
<dbReference type="InParanoid" id="K1QXV5"/>
<proteinExistence type="predicted"/>
<evidence type="ECO:0000313" key="1">
    <source>
        <dbReference type="EMBL" id="EKC26381.1"/>
    </source>
</evidence>
<gene>
    <name evidence="1" type="ORF">CGI_10025841</name>
</gene>
<dbReference type="EMBL" id="JH817066">
    <property type="protein sequence ID" value="EKC26381.1"/>
    <property type="molecule type" value="Genomic_DNA"/>
</dbReference>
<dbReference type="HOGENOM" id="CLU_122543_0_0_1"/>
<dbReference type="AlphaFoldDB" id="K1QXV5"/>
<reference evidence="1" key="1">
    <citation type="journal article" date="2012" name="Nature">
        <title>The oyster genome reveals stress adaptation and complexity of shell formation.</title>
        <authorList>
            <person name="Zhang G."/>
            <person name="Fang X."/>
            <person name="Guo X."/>
            <person name="Li L."/>
            <person name="Luo R."/>
            <person name="Xu F."/>
            <person name="Yang P."/>
            <person name="Zhang L."/>
            <person name="Wang X."/>
            <person name="Qi H."/>
            <person name="Xiong Z."/>
            <person name="Que H."/>
            <person name="Xie Y."/>
            <person name="Holland P.W."/>
            <person name="Paps J."/>
            <person name="Zhu Y."/>
            <person name="Wu F."/>
            <person name="Chen Y."/>
            <person name="Wang J."/>
            <person name="Peng C."/>
            <person name="Meng J."/>
            <person name="Yang L."/>
            <person name="Liu J."/>
            <person name="Wen B."/>
            <person name="Zhang N."/>
            <person name="Huang Z."/>
            <person name="Zhu Q."/>
            <person name="Feng Y."/>
            <person name="Mount A."/>
            <person name="Hedgecock D."/>
            <person name="Xu Z."/>
            <person name="Liu Y."/>
            <person name="Domazet-Loso T."/>
            <person name="Du Y."/>
            <person name="Sun X."/>
            <person name="Zhang S."/>
            <person name="Liu B."/>
            <person name="Cheng P."/>
            <person name="Jiang X."/>
            <person name="Li J."/>
            <person name="Fan D."/>
            <person name="Wang W."/>
            <person name="Fu W."/>
            <person name="Wang T."/>
            <person name="Wang B."/>
            <person name="Zhang J."/>
            <person name="Peng Z."/>
            <person name="Li Y."/>
            <person name="Li N."/>
            <person name="Wang J."/>
            <person name="Chen M."/>
            <person name="He Y."/>
            <person name="Tan F."/>
            <person name="Song X."/>
            <person name="Zheng Q."/>
            <person name="Huang R."/>
            <person name="Yang H."/>
            <person name="Du X."/>
            <person name="Chen L."/>
            <person name="Yang M."/>
            <person name="Gaffney P.M."/>
            <person name="Wang S."/>
            <person name="Luo L."/>
            <person name="She Z."/>
            <person name="Ming Y."/>
            <person name="Huang W."/>
            <person name="Zhang S."/>
            <person name="Huang B."/>
            <person name="Zhang Y."/>
            <person name="Qu T."/>
            <person name="Ni P."/>
            <person name="Miao G."/>
            <person name="Wang J."/>
            <person name="Wang Q."/>
            <person name="Steinberg C.E."/>
            <person name="Wang H."/>
            <person name="Li N."/>
            <person name="Qian L."/>
            <person name="Zhang G."/>
            <person name="Li Y."/>
            <person name="Yang H."/>
            <person name="Liu X."/>
            <person name="Wang J."/>
            <person name="Yin Y."/>
            <person name="Wang J."/>
        </authorList>
    </citation>
    <scope>NUCLEOTIDE SEQUENCE [LARGE SCALE GENOMIC DNA]</scope>
    <source>
        <strain evidence="1">05x7-T-G4-1.051#20</strain>
    </source>
</reference>